<feature type="transmembrane region" description="Helical" evidence="1">
    <location>
        <begin position="124"/>
        <end position="147"/>
    </location>
</feature>
<feature type="transmembrane region" description="Helical" evidence="1">
    <location>
        <begin position="50"/>
        <end position="70"/>
    </location>
</feature>
<keyword evidence="3" id="KW-1185">Reference proteome</keyword>
<gene>
    <name evidence="2" type="ORF">NX782_02475</name>
</gene>
<protein>
    <recommendedName>
        <fullName evidence="4">Intracellular septation protein A</fullName>
    </recommendedName>
</protein>
<name>A0ABT2A1L0_9BURK</name>
<evidence type="ECO:0000313" key="2">
    <source>
        <dbReference type="EMBL" id="MCS0588066.1"/>
    </source>
</evidence>
<organism evidence="2 3">
    <name type="scientific">Massilia norwichensis</name>
    <dbReference type="NCBI Taxonomy" id="1442366"/>
    <lineage>
        <taxon>Bacteria</taxon>
        <taxon>Pseudomonadati</taxon>
        <taxon>Pseudomonadota</taxon>
        <taxon>Betaproteobacteria</taxon>
        <taxon>Burkholderiales</taxon>
        <taxon>Oxalobacteraceae</taxon>
        <taxon>Telluria group</taxon>
        <taxon>Massilia</taxon>
    </lineage>
</organism>
<evidence type="ECO:0000256" key="1">
    <source>
        <dbReference type="SAM" id="Phobius"/>
    </source>
</evidence>
<keyword evidence="1" id="KW-1133">Transmembrane helix</keyword>
<evidence type="ECO:0000313" key="3">
    <source>
        <dbReference type="Proteomes" id="UP001205560"/>
    </source>
</evidence>
<comment type="caution">
    <text evidence="2">The sequence shown here is derived from an EMBL/GenBank/DDBJ whole genome shotgun (WGS) entry which is preliminary data.</text>
</comment>
<dbReference type="EMBL" id="JANUGX010000002">
    <property type="protein sequence ID" value="MCS0588066.1"/>
    <property type="molecule type" value="Genomic_DNA"/>
</dbReference>
<evidence type="ECO:0008006" key="4">
    <source>
        <dbReference type="Google" id="ProtNLM"/>
    </source>
</evidence>
<keyword evidence="1" id="KW-0812">Transmembrane</keyword>
<dbReference type="Proteomes" id="UP001205560">
    <property type="component" value="Unassembled WGS sequence"/>
</dbReference>
<feature type="transmembrane region" description="Helical" evidence="1">
    <location>
        <begin position="154"/>
        <end position="173"/>
    </location>
</feature>
<dbReference type="RefSeq" id="WP_258843913.1">
    <property type="nucleotide sequence ID" value="NZ_JANUGX010000002.1"/>
</dbReference>
<proteinExistence type="predicted"/>
<reference evidence="2 3" key="1">
    <citation type="submission" date="2022-08" db="EMBL/GenBank/DDBJ databases">
        <title>Reclassification of Massilia species as members of the genera Telluria, Duganella, Pseudoduganella, Mokoshia gen. nov. and Zemynaea gen. nov. using orthogonal and non-orthogonal genome-based approaches.</title>
        <authorList>
            <person name="Bowman J.P."/>
        </authorList>
    </citation>
    <scope>NUCLEOTIDE SEQUENCE [LARGE SCALE GENOMIC DNA]</scope>
    <source>
        <strain evidence="2 3">LMG 28164</strain>
    </source>
</reference>
<feature type="transmembrane region" description="Helical" evidence="1">
    <location>
        <begin position="82"/>
        <end position="104"/>
    </location>
</feature>
<sequence length="183" mass="19901">MNLLLAFAPFIVFVVAERMFGIPIGLAAAALSSAALLVRDLLAPGRSPKLLEIGTCLLFGGLFLLALVMGEQWSIADVRLRVDAGLLSIVLLTMVFQRPFSLQYARESVERQHWDSPEFLRTNYVISAAWAAAFGVLVLADVVMAFAPALPRAGSVLATAMALAAAAWFTGWYPEHRRPLKQT</sequence>
<accession>A0ABT2A1L0</accession>
<keyword evidence="1" id="KW-0472">Membrane</keyword>